<evidence type="ECO:0000313" key="5">
    <source>
        <dbReference type="Proteomes" id="UP000509458"/>
    </source>
</evidence>
<dbReference type="PANTHER" id="PTHR43651:SF11">
    <property type="entry name" value="MALTO-OLIGOSYLTREHALOSE TREHALOHYDROLASE"/>
    <property type="match status" value="1"/>
</dbReference>
<keyword evidence="4" id="KW-0328">Glycosyltransferase</keyword>
<dbReference type="Gene3D" id="2.60.40.10">
    <property type="entry name" value="Immunoglobulins"/>
    <property type="match status" value="1"/>
</dbReference>
<dbReference type="AlphaFoldDB" id="A0A6T9Y7B8"/>
<feature type="domain" description="Glycosyl hydrolase family 13 catalytic" evidence="3">
    <location>
        <begin position="163"/>
        <end position="521"/>
    </location>
</feature>
<reference evidence="4 5" key="1">
    <citation type="submission" date="2020-06" db="EMBL/GenBank/DDBJ databases">
        <authorList>
            <person name="Duchaud E."/>
        </authorList>
    </citation>
    <scope>NUCLEOTIDE SEQUENCE [LARGE SCALE GENOMIC DNA]</scope>
    <source>
        <strain evidence="4">Alteromonas fortis</strain>
    </source>
</reference>
<evidence type="ECO:0000256" key="2">
    <source>
        <dbReference type="PIRSR" id="PIRSR000463-1"/>
    </source>
</evidence>
<dbReference type="InterPro" id="IPR017853">
    <property type="entry name" value="GH"/>
</dbReference>
<dbReference type="InterPro" id="IPR013783">
    <property type="entry name" value="Ig-like_fold"/>
</dbReference>
<dbReference type="PIRSF" id="PIRSF000463">
    <property type="entry name" value="GlgB"/>
    <property type="match status" value="1"/>
</dbReference>
<dbReference type="InterPro" id="IPR006047">
    <property type="entry name" value="GH13_cat_dom"/>
</dbReference>
<dbReference type="Proteomes" id="UP000509458">
    <property type="component" value="Chromosome"/>
</dbReference>
<evidence type="ECO:0000313" key="4">
    <source>
        <dbReference type="EMBL" id="CAB9495216.1"/>
    </source>
</evidence>
<dbReference type="Pfam" id="PF02922">
    <property type="entry name" value="CBM_48"/>
    <property type="match status" value="1"/>
</dbReference>
<organism evidence="4 5">
    <name type="scientific">Alteromonas macleodii</name>
    <name type="common">Pseudoalteromonas macleodii</name>
    <dbReference type="NCBI Taxonomy" id="28108"/>
    <lineage>
        <taxon>Bacteria</taxon>
        <taxon>Pseudomonadati</taxon>
        <taxon>Pseudomonadota</taxon>
        <taxon>Gammaproteobacteria</taxon>
        <taxon>Alteromonadales</taxon>
        <taxon>Alteromonadaceae</taxon>
        <taxon>Alteromonas/Salinimonas group</taxon>
        <taxon>Alteromonas</taxon>
    </lineage>
</organism>
<dbReference type="EC" id="2.4.1.18" evidence="4"/>
<dbReference type="CDD" id="cd11325">
    <property type="entry name" value="AmyAc_GTHase"/>
    <property type="match status" value="1"/>
</dbReference>
<feature type="active site" description="Proton donor" evidence="2">
    <location>
        <position position="366"/>
    </location>
</feature>
<dbReference type="SMART" id="SM00642">
    <property type="entry name" value="Aamy"/>
    <property type="match status" value="1"/>
</dbReference>
<accession>A0A6T9Y7B8</accession>
<evidence type="ECO:0000259" key="3">
    <source>
        <dbReference type="SMART" id="SM00642"/>
    </source>
</evidence>
<keyword evidence="1" id="KW-0119">Carbohydrate metabolism</keyword>
<sequence>MDLAVFIIGTSVAQLTDSIRVVANNAMQSSFLFIPSRWSANKMCENSIGPGVVKTQTGYRFSVWAPNAQSVSLTGDFNDWNRPGISMQRQDNGVWWCETDDAKCGHEYKYDVTNAKGDSVLKNDPRARLMTNSVGNSVIYDDAFRWEVEDFKPAPIHQRIIYELHIGTFHRKNGEQGTFDSAIEKLDYLASLGVNMIELMPVNEFAGDISWGYNPACPFAVEEAYGGPDGLKRFIDAAHKHGIGVIMDVVYNHFGPSDLDIWQFDGWSENDKGGIYFYNDERSSTPWGDTRPDYGRQEVRDYITDNALMWLQEFKADGLRMDMVPFMRTVSGADSGEDDIPEAYELIKGINGFIQQACAEKMTIAEDLHQHDYITDPLEDGGCGYTAQWDAAFVHPVREVLTQSDDENVNLDVLVNALCKQYSASPFARVVYTESHDEVANGKARLVEEVAPGNVDDDYFARQKGMLAATLVLTSVGIPMLFQGQEFKESGWFNDTKDLDWSRVDSFDEYLKAMTELIKIRKGKDKATTGLTGANTEVVHHDNKNKVLGYRRFNDIANESVWVYLHFGGEDIDDYQLSGLPVDPHCLFAWSDGLCTQSVHINNGKVRLPSFGIFIFTERGNLD</sequence>
<gene>
    <name evidence="4" type="ORF">ALFOR1_40616</name>
</gene>
<dbReference type="Gene3D" id="3.20.20.80">
    <property type="entry name" value="Glycosidases"/>
    <property type="match status" value="1"/>
</dbReference>
<dbReference type="GO" id="GO:0004553">
    <property type="term" value="F:hydrolase activity, hydrolyzing O-glycosyl compounds"/>
    <property type="evidence" value="ECO:0007669"/>
    <property type="project" value="InterPro"/>
</dbReference>
<dbReference type="GO" id="GO:0003844">
    <property type="term" value="F:1,4-alpha-glucan branching enzyme activity"/>
    <property type="evidence" value="ECO:0007669"/>
    <property type="project" value="UniProtKB-EC"/>
</dbReference>
<dbReference type="SUPFAM" id="SSF51445">
    <property type="entry name" value="(Trans)glycosidases"/>
    <property type="match status" value="1"/>
</dbReference>
<feature type="active site" description="Nucleophile" evidence="2">
    <location>
        <position position="322"/>
    </location>
</feature>
<evidence type="ECO:0000256" key="1">
    <source>
        <dbReference type="ARBA" id="ARBA00023277"/>
    </source>
</evidence>
<dbReference type="InterPro" id="IPR037439">
    <property type="entry name" value="Branching_enzy"/>
</dbReference>
<protein>
    <submittedName>
        <fullName evidence="4">CBM48-containing protein-1,4-alpha-glucan branching enzyme, CBM48-family GH13_9</fullName>
        <ecNumber evidence="4">2.4.1.18</ecNumber>
    </submittedName>
</protein>
<dbReference type="CDD" id="cd02855">
    <property type="entry name" value="E_set_GBE_prok_N"/>
    <property type="match status" value="1"/>
</dbReference>
<dbReference type="Pfam" id="PF00128">
    <property type="entry name" value="Alpha-amylase"/>
    <property type="match status" value="2"/>
</dbReference>
<dbReference type="EMBL" id="LR812090">
    <property type="protein sequence ID" value="CAB9495216.1"/>
    <property type="molecule type" value="Genomic_DNA"/>
</dbReference>
<dbReference type="InterPro" id="IPR004193">
    <property type="entry name" value="Glyco_hydro_13_N"/>
</dbReference>
<proteinExistence type="predicted"/>
<dbReference type="InterPro" id="IPR044143">
    <property type="entry name" value="GlgB_N_E_set_prok"/>
</dbReference>
<name>A0A6T9Y7B8_ALTMA</name>
<dbReference type="SUPFAM" id="SSF81296">
    <property type="entry name" value="E set domains"/>
    <property type="match status" value="1"/>
</dbReference>
<dbReference type="GO" id="GO:0005978">
    <property type="term" value="P:glycogen biosynthetic process"/>
    <property type="evidence" value="ECO:0007669"/>
    <property type="project" value="InterPro"/>
</dbReference>
<keyword evidence="4" id="KW-0808">Transferase</keyword>
<dbReference type="PANTHER" id="PTHR43651">
    <property type="entry name" value="1,4-ALPHA-GLUCAN-BRANCHING ENZYME"/>
    <property type="match status" value="1"/>
</dbReference>
<dbReference type="InterPro" id="IPR014756">
    <property type="entry name" value="Ig_E-set"/>
</dbReference>